<dbReference type="RefSeq" id="WP_344699940.1">
    <property type="nucleotide sequence ID" value="NZ_BAABBM010000001.1"/>
</dbReference>
<protein>
    <submittedName>
        <fullName evidence="1">Uncharacterized protein</fullName>
    </submittedName>
</protein>
<organism evidence="1 2">
    <name type="scientific">Sphingomonas limnosediminicola</name>
    <dbReference type="NCBI Taxonomy" id="940133"/>
    <lineage>
        <taxon>Bacteria</taxon>
        <taxon>Pseudomonadati</taxon>
        <taxon>Pseudomonadota</taxon>
        <taxon>Alphaproteobacteria</taxon>
        <taxon>Sphingomonadales</taxon>
        <taxon>Sphingomonadaceae</taxon>
        <taxon>Sphingomonas</taxon>
    </lineage>
</organism>
<proteinExistence type="predicted"/>
<gene>
    <name evidence="1" type="ORF">GCM10022276_24050</name>
</gene>
<name>A0ABP7LSK4_9SPHN</name>
<keyword evidence="2" id="KW-1185">Reference proteome</keyword>
<comment type="caution">
    <text evidence="1">The sequence shown here is derived from an EMBL/GenBank/DDBJ whole genome shotgun (WGS) entry which is preliminary data.</text>
</comment>
<reference evidence="2" key="1">
    <citation type="journal article" date="2019" name="Int. J. Syst. Evol. Microbiol.">
        <title>The Global Catalogue of Microorganisms (GCM) 10K type strain sequencing project: providing services to taxonomists for standard genome sequencing and annotation.</title>
        <authorList>
            <consortium name="The Broad Institute Genomics Platform"/>
            <consortium name="The Broad Institute Genome Sequencing Center for Infectious Disease"/>
            <person name="Wu L."/>
            <person name="Ma J."/>
        </authorList>
    </citation>
    <scope>NUCLEOTIDE SEQUENCE [LARGE SCALE GENOMIC DNA]</scope>
    <source>
        <strain evidence="2">JCM 17543</strain>
    </source>
</reference>
<accession>A0ABP7LSK4</accession>
<evidence type="ECO:0000313" key="1">
    <source>
        <dbReference type="EMBL" id="GAA3904609.1"/>
    </source>
</evidence>
<dbReference type="Proteomes" id="UP001500827">
    <property type="component" value="Unassembled WGS sequence"/>
</dbReference>
<sequence length="78" mass="8410">MARHEGNFRSGAEEPLSVDELFALLAKFEKDDGLSREDAIACALSASEGWQEAVKRLGGAFASDASGLRERKGELPED</sequence>
<dbReference type="EMBL" id="BAABBM010000001">
    <property type="protein sequence ID" value="GAA3904609.1"/>
    <property type="molecule type" value="Genomic_DNA"/>
</dbReference>
<evidence type="ECO:0000313" key="2">
    <source>
        <dbReference type="Proteomes" id="UP001500827"/>
    </source>
</evidence>